<comment type="caution">
    <text evidence="2">The sequence shown here is derived from an EMBL/GenBank/DDBJ whole genome shotgun (WGS) entry which is preliminary data.</text>
</comment>
<organism evidence="2 3">
    <name type="scientific">Motiliproteus coralliicola</name>
    <dbReference type="NCBI Taxonomy" id="2283196"/>
    <lineage>
        <taxon>Bacteria</taxon>
        <taxon>Pseudomonadati</taxon>
        <taxon>Pseudomonadota</taxon>
        <taxon>Gammaproteobacteria</taxon>
        <taxon>Oceanospirillales</taxon>
        <taxon>Oceanospirillaceae</taxon>
        <taxon>Motiliproteus</taxon>
    </lineage>
</organism>
<dbReference type="InterPro" id="IPR013655">
    <property type="entry name" value="PAS_fold_3"/>
</dbReference>
<dbReference type="OrthoDB" id="5675566at2"/>
<dbReference type="InterPro" id="IPR000014">
    <property type="entry name" value="PAS"/>
</dbReference>
<protein>
    <submittedName>
        <fullName evidence="2">PAS domain S-box protein</fullName>
    </submittedName>
</protein>
<feature type="domain" description="PAS" evidence="1">
    <location>
        <begin position="25"/>
        <end position="50"/>
    </location>
</feature>
<dbReference type="Proteomes" id="UP000253769">
    <property type="component" value="Unassembled WGS sequence"/>
</dbReference>
<dbReference type="SUPFAM" id="SSF55785">
    <property type="entry name" value="PYP-like sensor domain (PAS domain)"/>
    <property type="match status" value="1"/>
</dbReference>
<reference evidence="2 3" key="1">
    <citation type="submission" date="2018-07" db="EMBL/GenBank/DDBJ databases">
        <title>Motiliproteus coralliicola sp. nov., a bacterium isolated from Coral.</title>
        <authorList>
            <person name="Wang G."/>
        </authorList>
    </citation>
    <scope>NUCLEOTIDE SEQUENCE [LARGE SCALE GENOMIC DNA]</scope>
    <source>
        <strain evidence="2 3">C34</strain>
    </source>
</reference>
<evidence type="ECO:0000313" key="2">
    <source>
        <dbReference type="EMBL" id="RDE19062.1"/>
    </source>
</evidence>
<proteinExistence type="predicted"/>
<dbReference type="NCBIfam" id="TIGR00229">
    <property type="entry name" value="sensory_box"/>
    <property type="match status" value="1"/>
</dbReference>
<dbReference type="AlphaFoldDB" id="A0A369WB74"/>
<evidence type="ECO:0000313" key="3">
    <source>
        <dbReference type="Proteomes" id="UP000253769"/>
    </source>
</evidence>
<accession>A0A369WB74</accession>
<evidence type="ECO:0000259" key="1">
    <source>
        <dbReference type="PROSITE" id="PS50112"/>
    </source>
</evidence>
<dbReference type="Pfam" id="PF08447">
    <property type="entry name" value="PAS_3"/>
    <property type="match status" value="1"/>
</dbReference>
<dbReference type="PROSITE" id="PS50112">
    <property type="entry name" value="PAS"/>
    <property type="match status" value="1"/>
</dbReference>
<name>A0A369WB74_9GAMM</name>
<dbReference type="Gene3D" id="3.30.450.20">
    <property type="entry name" value="PAS domain"/>
    <property type="match status" value="1"/>
</dbReference>
<gene>
    <name evidence="2" type="ORF">DV711_15830</name>
</gene>
<sequence>MKPKITPRDKEIKLGADEFIVSKTDTKGKITYANRVFMQIAGYPEDQLLGIQHNIIRHPDMPRGVFKYIWDELKQGHEVFGYVKNLTSDGSYYWVFANITCDYNDSGELVGYYSVRRRPSQKAIDTIVPVYKKMLEIERASRTSEACEKSLAYLVSVLEELGLGYEELILSLDEGE</sequence>
<keyword evidence="3" id="KW-1185">Reference proteome</keyword>
<dbReference type="InterPro" id="IPR035965">
    <property type="entry name" value="PAS-like_dom_sf"/>
</dbReference>
<dbReference type="RefSeq" id="WP_114696684.1">
    <property type="nucleotide sequence ID" value="NZ_QQOH01000004.1"/>
</dbReference>
<dbReference type="EMBL" id="QQOH01000004">
    <property type="protein sequence ID" value="RDE19062.1"/>
    <property type="molecule type" value="Genomic_DNA"/>
</dbReference>
<dbReference type="CDD" id="cd00130">
    <property type="entry name" value="PAS"/>
    <property type="match status" value="1"/>
</dbReference>